<accession>A0ABD2BYW6</accession>
<proteinExistence type="predicted"/>
<dbReference type="EMBL" id="JAYRBN010000065">
    <property type="protein sequence ID" value="KAL2737433.1"/>
    <property type="molecule type" value="Genomic_DNA"/>
</dbReference>
<evidence type="ECO:0000313" key="2">
    <source>
        <dbReference type="Proteomes" id="UP001607303"/>
    </source>
</evidence>
<sequence length="59" mass="6625">MLLNASDSAFDESDYYLRRQTASSVNGPTVLSSSPYDDGEEDSLRLNFRDVVLSMRYIG</sequence>
<evidence type="ECO:0000313" key="1">
    <source>
        <dbReference type="EMBL" id="KAL2737433.1"/>
    </source>
</evidence>
<comment type="caution">
    <text evidence="1">The sequence shown here is derived from an EMBL/GenBank/DDBJ whole genome shotgun (WGS) entry which is preliminary data.</text>
</comment>
<keyword evidence="2" id="KW-1185">Reference proteome</keyword>
<reference evidence="1 2" key="1">
    <citation type="journal article" date="2024" name="Ann. Entomol. Soc. Am.">
        <title>Genomic analyses of the southern and eastern yellowjacket wasps (Hymenoptera: Vespidae) reveal evolutionary signatures of social life.</title>
        <authorList>
            <person name="Catto M.A."/>
            <person name="Caine P.B."/>
            <person name="Orr S.E."/>
            <person name="Hunt B.G."/>
            <person name="Goodisman M.A.D."/>
        </authorList>
    </citation>
    <scope>NUCLEOTIDE SEQUENCE [LARGE SCALE GENOMIC DNA]</scope>
    <source>
        <strain evidence="1">232</strain>
        <tissue evidence="1">Head and thorax</tissue>
    </source>
</reference>
<dbReference type="AlphaFoldDB" id="A0ABD2BYW6"/>
<organism evidence="1 2">
    <name type="scientific">Vespula maculifrons</name>
    <name type="common">Eastern yellow jacket</name>
    <name type="synonym">Wasp</name>
    <dbReference type="NCBI Taxonomy" id="7453"/>
    <lineage>
        <taxon>Eukaryota</taxon>
        <taxon>Metazoa</taxon>
        <taxon>Ecdysozoa</taxon>
        <taxon>Arthropoda</taxon>
        <taxon>Hexapoda</taxon>
        <taxon>Insecta</taxon>
        <taxon>Pterygota</taxon>
        <taxon>Neoptera</taxon>
        <taxon>Endopterygota</taxon>
        <taxon>Hymenoptera</taxon>
        <taxon>Apocrita</taxon>
        <taxon>Aculeata</taxon>
        <taxon>Vespoidea</taxon>
        <taxon>Vespidae</taxon>
        <taxon>Vespinae</taxon>
        <taxon>Vespula</taxon>
    </lineage>
</organism>
<dbReference type="Proteomes" id="UP001607303">
    <property type="component" value="Unassembled WGS sequence"/>
</dbReference>
<name>A0ABD2BYW6_VESMC</name>
<protein>
    <submittedName>
        <fullName evidence="1">Uncharacterized protein</fullName>
    </submittedName>
</protein>
<gene>
    <name evidence="1" type="ORF">V1477_012389</name>
</gene>